<sequence>MVVSYLPPDAVINLTLAAYLLLRDRNIIPCISLATARRLSTGQPDPNPLFSTWRLPPEITLAILRPLNQRRLIQFVIDHYQLMVQAGVSPDLTSELGRILYRSCAAEANNNGLPGG</sequence>
<dbReference type="Proteomes" id="UP000016924">
    <property type="component" value="Unassembled WGS sequence"/>
</dbReference>
<dbReference type="RefSeq" id="XP_007777032.1">
    <property type="nucleotide sequence ID" value="XM_007778842.1"/>
</dbReference>
<organism evidence="1 2">
    <name type="scientific">Coniosporium apollinis (strain CBS 100218)</name>
    <name type="common">Rock-inhabiting black yeast</name>
    <dbReference type="NCBI Taxonomy" id="1168221"/>
    <lineage>
        <taxon>Eukaryota</taxon>
        <taxon>Fungi</taxon>
        <taxon>Dikarya</taxon>
        <taxon>Ascomycota</taxon>
        <taxon>Pezizomycotina</taxon>
        <taxon>Dothideomycetes</taxon>
        <taxon>Dothideomycetes incertae sedis</taxon>
        <taxon>Coniosporium</taxon>
    </lineage>
</organism>
<dbReference type="GeneID" id="19898242"/>
<dbReference type="EMBL" id="JH767556">
    <property type="protein sequence ID" value="EON61715.1"/>
    <property type="molecule type" value="Genomic_DNA"/>
</dbReference>
<protein>
    <submittedName>
        <fullName evidence="1">Uncharacterized protein</fullName>
    </submittedName>
</protein>
<gene>
    <name evidence="1" type="ORF">W97_00931</name>
</gene>
<reference evidence="2" key="1">
    <citation type="submission" date="2012-06" db="EMBL/GenBank/DDBJ databases">
        <title>The genome sequence of Coniosporium apollinis CBS 100218.</title>
        <authorList>
            <consortium name="The Broad Institute Genome Sequencing Platform"/>
            <person name="Cuomo C."/>
            <person name="Gorbushina A."/>
            <person name="Noack S."/>
            <person name="Walker B."/>
            <person name="Young S.K."/>
            <person name="Zeng Q."/>
            <person name="Gargeya S."/>
            <person name="Fitzgerald M."/>
            <person name="Haas B."/>
            <person name="Abouelleil A."/>
            <person name="Alvarado L."/>
            <person name="Arachchi H.M."/>
            <person name="Berlin A.M."/>
            <person name="Chapman S.B."/>
            <person name="Goldberg J."/>
            <person name="Griggs A."/>
            <person name="Gujja S."/>
            <person name="Hansen M."/>
            <person name="Howarth C."/>
            <person name="Imamovic A."/>
            <person name="Larimer J."/>
            <person name="McCowan C."/>
            <person name="Montmayeur A."/>
            <person name="Murphy C."/>
            <person name="Neiman D."/>
            <person name="Pearson M."/>
            <person name="Priest M."/>
            <person name="Roberts A."/>
            <person name="Saif S."/>
            <person name="Shea T."/>
            <person name="Sisk P."/>
            <person name="Sykes S."/>
            <person name="Wortman J."/>
            <person name="Nusbaum C."/>
            <person name="Birren B."/>
        </authorList>
    </citation>
    <scope>NUCLEOTIDE SEQUENCE [LARGE SCALE GENOMIC DNA]</scope>
    <source>
        <strain evidence="2">CBS 100218</strain>
    </source>
</reference>
<dbReference type="AlphaFoldDB" id="R7YIH7"/>
<evidence type="ECO:0000313" key="1">
    <source>
        <dbReference type="EMBL" id="EON61715.1"/>
    </source>
</evidence>
<dbReference type="HOGENOM" id="CLU_2096749_0_0_1"/>
<name>R7YIH7_CONA1</name>
<keyword evidence="2" id="KW-1185">Reference proteome</keyword>
<proteinExistence type="predicted"/>
<accession>R7YIH7</accession>
<evidence type="ECO:0000313" key="2">
    <source>
        <dbReference type="Proteomes" id="UP000016924"/>
    </source>
</evidence>